<dbReference type="AlphaFoldDB" id="A0A7W7T2T4"/>
<dbReference type="InterPro" id="IPR011990">
    <property type="entry name" value="TPR-like_helical_dom_sf"/>
</dbReference>
<comment type="caution">
    <text evidence="1">The sequence shown here is derived from an EMBL/GenBank/DDBJ whole genome shotgun (WGS) entry which is preliminary data.</text>
</comment>
<evidence type="ECO:0000313" key="2">
    <source>
        <dbReference type="Proteomes" id="UP000542674"/>
    </source>
</evidence>
<protein>
    <submittedName>
        <fullName evidence="1">Tetratricopeptide (TPR) repeat protein</fullName>
    </submittedName>
</protein>
<dbReference type="SUPFAM" id="SSF48452">
    <property type="entry name" value="TPR-like"/>
    <property type="match status" value="1"/>
</dbReference>
<keyword evidence="2" id="KW-1185">Reference proteome</keyword>
<dbReference type="EMBL" id="JACHJS010000001">
    <property type="protein sequence ID" value="MBB4965186.1"/>
    <property type="molecule type" value="Genomic_DNA"/>
</dbReference>
<dbReference type="RefSeq" id="WP_184668614.1">
    <property type="nucleotide sequence ID" value="NZ_BAABAI010000013.1"/>
</dbReference>
<reference evidence="1 2" key="1">
    <citation type="submission" date="2020-08" db="EMBL/GenBank/DDBJ databases">
        <title>Sequencing the genomes of 1000 actinobacteria strains.</title>
        <authorList>
            <person name="Klenk H.-P."/>
        </authorList>
    </citation>
    <scope>NUCLEOTIDE SEQUENCE [LARGE SCALE GENOMIC DNA]</scope>
    <source>
        <strain evidence="1 2">DSM 45084</strain>
    </source>
</reference>
<proteinExistence type="predicted"/>
<dbReference type="Proteomes" id="UP000542674">
    <property type="component" value="Unassembled WGS sequence"/>
</dbReference>
<dbReference type="PRINTS" id="PR00364">
    <property type="entry name" value="DISEASERSIST"/>
</dbReference>
<dbReference type="GO" id="GO:0043531">
    <property type="term" value="F:ADP binding"/>
    <property type="evidence" value="ECO:0007669"/>
    <property type="project" value="InterPro"/>
</dbReference>
<organism evidence="1 2">
    <name type="scientific">Saccharothrix violaceirubra</name>
    <dbReference type="NCBI Taxonomy" id="413306"/>
    <lineage>
        <taxon>Bacteria</taxon>
        <taxon>Bacillati</taxon>
        <taxon>Actinomycetota</taxon>
        <taxon>Actinomycetes</taxon>
        <taxon>Pseudonocardiales</taxon>
        <taxon>Pseudonocardiaceae</taxon>
        <taxon>Saccharothrix</taxon>
    </lineage>
</organism>
<evidence type="ECO:0000313" key="1">
    <source>
        <dbReference type="EMBL" id="MBB4965186.1"/>
    </source>
</evidence>
<dbReference type="Gene3D" id="3.40.50.300">
    <property type="entry name" value="P-loop containing nucleotide triphosphate hydrolases"/>
    <property type="match status" value="1"/>
</dbReference>
<sequence length="666" mass="70973">MNGSGGEAVRNEMPGVAHNVVQAGVVHGDFHLHGPSRPQPRQLPNPVDELINQVRVLAELGRGADDRPALDEPLVKVVVGPRGSGKTAVATHWMRSRDADFVDGTLYANLGAWTDHQVAPREVLGEFLVALGVARADLPGDLEGRAAEFRSRTHGRAVGVLLDDVVSAAQVRALLPGAGRSVVVATGHGAFGTLARGRTTLIDVDPLEDDMAPTLLRRFAGDRVDADPAATARLLALCEGLPVALCLVGGMLAERPDLTVAELLTELADSPLTSVAVGDDPTLAALFDLTWARLSPVAREVYRALGAHPTGDVPVAALRGVLPEAGLAAAIRELGTLRVVDKPVPDRLQVHALIREHAASRGGHVRFVDWYLTGVVTADDALMPRRPWRRRLFPDLCPDPAHPAAGTGARRWLEAERVNLRAAVADAHRRGLHAQTAAFCLVLWSLHEPGKFYDDLLAIAPLGLESARQLADPVVESVLLTQTGFAHLHLGAPDAAADACRRAVAVAAGEPEAEATALEGWGLAELDLGNVEAARDALRRNLALAERIADPRRHALARFHLAKAEPPEVALGLLAEALTTFRDSADARNVAKATLWQGRKTAELGRADEAAVLLREAETLAADWPFDRAQAVEARGVLDPAEYARAHALYVEHGFVRHAAAVGRLL</sequence>
<accession>A0A7W7T2T4</accession>
<dbReference type="SUPFAM" id="SSF52540">
    <property type="entry name" value="P-loop containing nucleoside triphosphate hydrolases"/>
    <property type="match status" value="1"/>
</dbReference>
<dbReference type="Gene3D" id="1.25.40.10">
    <property type="entry name" value="Tetratricopeptide repeat domain"/>
    <property type="match status" value="1"/>
</dbReference>
<dbReference type="InterPro" id="IPR027417">
    <property type="entry name" value="P-loop_NTPase"/>
</dbReference>
<name>A0A7W7T2T4_9PSEU</name>
<gene>
    <name evidence="1" type="ORF">F4559_002545</name>
</gene>